<dbReference type="KEGG" id="lez:GLE_1929"/>
<name>A0A0S2DFR9_LYSEN</name>
<keyword evidence="1 5" id="KW-0808">Transferase</keyword>
<dbReference type="InterPro" id="IPR050832">
    <property type="entry name" value="Bact_Acetyltransf"/>
</dbReference>
<dbReference type="Proteomes" id="UP000061569">
    <property type="component" value="Chromosome"/>
</dbReference>
<dbReference type="PANTHER" id="PTHR43877:SF2">
    <property type="entry name" value="AMINOALKYLPHOSPHONATE N-ACETYLTRANSFERASE-RELATED"/>
    <property type="match status" value="1"/>
</dbReference>
<evidence type="ECO:0000256" key="3">
    <source>
        <dbReference type="SAM" id="MobiDB-lite"/>
    </source>
</evidence>
<dbReference type="STRING" id="69.GLE_1929"/>
<feature type="compositionally biased region" description="Low complexity" evidence="3">
    <location>
        <begin position="1"/>
        <end position="12"/>
    </location>
</feature>
<evidence type="ECO:0000259" key="4">
    <source>
        <dbReference type="PROSITE" id="PS51186"/>
    </source>
</evidence>
<feature type="domain" description="N-acetyltransferase" evidence="4">
    <location>
        <begin position="75"/>
        <end position="228"/>
    </location>
</feature>
<keyword evidence="2" id="KW-0012">Acyltransferase</keyword>
<evidence type="ECO:0000313" key="5">
    <source>
        <dbReference type="EMBL" id="ALN57280.1"/>
    </source>
</evidence>
<dbReference type="InterPro" id="IPR000182">
    <property type="entry name" value="GNAT_dom"/>
</dbReference>
<dbReference type="PANTHER" id="PTHR43877">
    <property type="entry name" value="AMINOALKYLPHOSPHONATE N-ACETYLTRANSFERASE-RELATED-RELATED"/>
    <property type="match status" value="1"/>
</dbReference>
<evidence type="ECO:0000313" key="6">
    <source>
        <dbReference type="Proteomes" id="UP000061569"/>
    </source>
</evidence>
<dbReference type="Pfam" id="PF00583">
    <property type="entry name" value="Acetyltransf_1"/>
    <property type="match status" value="1"/>
</dbReference>
<sequence length="228" mass="24775">MGSGSATGSIAAGKRRRAAPDRRAETIGDPAAPPRASHRVRRLRRWHLRNRCALSEDVAFANEGAPPTMTLPPGTVLRPILPRDDAALAAIARQVLAEFGSGLASDPEVDAMQRAYSRPRSAYFVVERDGRLGGGVGIAPLLGGEEGVCELRKFYLLPNVRGIGLGQALLDQCLLSARGFGFGQCYVEVLDRMSEAQRLLERNGFQLLQARMGYGELRGSNTWYLRSL</sequence>
<feature type="region of interest" description="Disordered" evidence="3">
    <location>
        <begin position="1"/>
        <end position="36"/>
    </location>
</feature>
<proteinExistence type="predicted"/>
<dbReference type="SUPFAM" id="SSF55729">
    <property type="entry name" value="Acyl-CoA N-acyltransferases (Nat)"/>
    <property type="match status" value="1"/>
</dbReference>
<evidence type="ECO:0000256" key="2">
    <source>
        <dbReference type="ARBA" id="ARBA00023315"/>
    </source>
</evidence>
<dbReference type="InterPro" id="IPR016181">
    <property type="entry name" value="Acyl_CoA_acyltransferase"/>
</dbReference>
<dbReference type="CDD" id="cd04301">
    <property type="entry name" value="NAT_SF"/>
    <property type="match status" value="1"/>
</dbReference>
<reference evidence="5 6" key="1">
    <citation type="submission" date="2015-11" db="EMBL/GenBank/DDBJ databases">
        <title>Genome sequences of Lysobacter enzymogenes strain C3 and Lysobacter antibioticus ATCC 29479.</title>
        <authorList>
            <person name="Kobayashi D.Y."/>
        </authorList>
    </citation>
    <scope>NUCLEOTIDE SEQUENCE [LARGE SCALE GENOMIC DNA]</scope>
    <source>
        <strain evidence="5 6">C3</strain>
    </source>
</reference>
<accession>A0A0S2DFR9</accession>
<dbReference type="Gene3D" id="3.40.630.30">
    <property type="match status" value="1"/>
</dbReference>
<protein>
    <submittedName>
        <fullName evidence="5">Acetyltransferase (GNAT) family</fullName>
    </submittedName>
</protein>
<evidence type="ECO:0000256" key="1">
    <source>
        <dbReference type="ARBA" id="ARBA00022679"/>
    </source>
</evidence>
<dbReference type="PROSITE" id="PS51186">
    <property type="entry name" value="GNAT"/>
    <property type="match status" value="1"/>
</dbReference>
<gene>
    <name evidence="5" type="ORF">GLE_1929</name>
</gene>
<dbReference type="AlphaFoldDB" id="A0A0S2DFR9"/>
<dbReference type="GO" id="GO:0016747">
    <property type="term" value="F:acyltransferase activity, transferring groups other than amino-acyl groups"/>
    <property type="evidence" value="ECO:0007669"/>
    <property type="project" value="InterPro"/>
</dbReference>
<dbReference type="EMBL" id="CP013140">
    <property type="protein sequence ID" value="ALN57280.1"/>
    <property type="molecule type" value="Genomic_DNA"/>
</dbReference>
<organism evidence="5 6">
    <name type="scientific">Lysobacter enzymogenes</name>
    <dbReference type="NCBI Taxonomy" id="69"/>
    <lineage>
        <taxon>Bacteria</taxon>
        <taxon>Pseudomonadati</taxon>
        <taxon>Pseudomonadota</taxon>
        <taxon>Gammaproteobacteria</taxon>
        <taxon>Lysobacterales</taxon>
        <taxon>Lysobacteraceae</taxon>
        <taxon>Lysobacter</taxon>
    </lineage>
</organism>
<dbReference type="PATRIC" id="fig|69.6.peg.1895"/>